<dbReference type="InterPro" id="IPR056301">
    <property type="entry name" value="GWD-like_N_Ig"/>
</dbReference>
<keyword evidence="8" id="KW-0067">ATP-binding</keyword>
<evidence type="ECO:0000259" key="11">
    <source>
        <dbReference type="Pfam" id="PF01326"/>
    </source>
</evidence>
<feature type="domain" description="Alpha-glucan water dikinase-like N-terminal Ig-like" evidence="13">
    <location>
        <begin position="15"/>
        <end position="107"/>
    </location>
</feature>
<dbReference type="PANTHER" id="PTHR46999">
    <property type="entry name" value="ALPHA-GLUCAN WATER DIKINASE 1, CHLOROPLASTIC-RELATED"/>
    <property type="match status" value="1"/>
</dbReference>
<dbReference type="Pfam" id="PF01326">
    <property type="entry name" value="PPDK_N"/>
    <property type="match status" value="1"/>
</dbReference>
<keyword evidence="7" id="KW-0418">Kinase</keyword>
<dbReference type="Pfam" id="PF23166">
    <property type="entry name" value="Ig_N_CWD1"/>
    <property type="match status" value="1"/>
</dbReference>
<dbReference type="VEuPathDB" id="CryptoDB:Chro.20250"/>
<dbReference type="Proteomes" id="UP000199752">
    <property type="component" value="Chromosome 2"/>
</dbReference>
<evidence type="ECO:0000256" key="6">
    <source>
        <dbReference type="ARBA" id="ARBA00022741"/>
    </source>
</evidence>
<dbReference type="PANTHER" id="PTHR46999:SF1">
    <property type="entry name" value="ALPHA-GLUCAN WATER DIKINASE 1, CHLOROPLASTIC"/>
    <property type="match status" value="1"/>
</dbReference>
<evidence type="ECO:0000259" key="13">
    <source>
        <dbReference type="Pfam" id="PF23166"/>
    </source>
</evidence>
<name>A0A0S4TE56_CRYHO</name>
<keyword evidence="6" id="KW-0547">Nucleotide-binding</keyword>
<evidence type="ECO:0000256" key="10">
    <source>
        <dbReference type="ARBA" id="ARBA00023277"/>
    </source>
</evidence>
<dbReference type="VEuPathDB" id="CryptoDB:CHUDEA2_2340"/>
<dbReference type="VEuPathDB" id="CryptoDB:Chro.20251"/>
<evidence type="ECO:0000256" key="7">
    <source>
        <dbReference type="ARBA" id="ARBA00022777"/>
    </source>
</evidence>
<accession>A0A0S4TE56</accession>
<comment type="cofactor">
    <cofactor evidence="1">
        <name>Mg(2+)</name>
        <dbReference type="ChEBI" id="CHEBI:18420"/>
    </cofactor>
</comment>
<reference evidence="14" key="1">
    <citation type="submission" date="2015-08" db="EMBL/GenBank/DDBJ databases">
        <authorList>
            <person name="Babu N.S."/>
            <person name="Beckwith C.J."/>
            <person name="Beseler K.G."/>
            <person name="Brison A."/>
            <person name="Carone J.V."/>
            <person name="Caskin T.P."/>
            <person name="Diamond M."/>
            <person name="Durham M.E."/>
            <person name="Foxe J.M."/>
            <person name="Go M."/>
            <person name="Henderson B.A."/>
            <person name="Jones I.B."/>
            <person name="McGettigan J.A."/>
            <person name="Micheletti S.J."/>
            <person name="Nasrallah M.E."/>
            <person name="Ortiz D."/>
            <person name="Piller C.R."/>
            <person name="Privatt S.R."/>
            <person name="Schneider S.L."/>
            <person name="Sharp S."/>
            <person name="Smith T.C."/>
            <person name="Stanton J.D."/>
            <person name="Ullery H.E."/>
            <person name="Wilson R.J."/>
            <person name="Serrano M.G."/>
            <person name="Buck G."/>
            <person name="Lee V."/>
            <person name="Wang Y."/>
            <person name="Carvalho R."/>
            <person name="Voegtly L."/>
            <person name="Shi R."/>
            <person name="Duckworth R."/>
            <person name="Johnson A."/>
            <person name="Loviza R."/>
            <person name="Walstead R."/>
            <person name="Shah Z."/>
            <person name="Kiflezghi M."/>
            <person name="Wade K."/>
            <person name="Ball S.L."/>
            <person name="Bradley K.W."/>
            <person name="Asai D.J."/>
            <person name="Bowman C.A."/>
            <person name="Russell D.A."/>
            <person name="Pope W.H."/>
            <person name="Jacobs-Sera D."/>
            <person name="Hendrix R.W."/>
            <person name="Hatfull G.F."/>
        </authorList>
    </citation>
    <scope>NUCLEOTIDE SEQUENCE [LARGE SCALE GENOMIC DNA]</scope>
</reference>
<feature type="domain" description="Alpha-glucan water dikinase phosphohistidine-like" evidence="12">
    <location>
        <begin position="1129"/>
        <end position="1228"/>
    </location>
</feature>
<dbReference type="GO" id="GO:0016301">
    <property type="term" value="F:kinase activity"/>
    <property type="evidence" value="ECO:0007669"/>
    <property type="project" value="UniProtKB-KW"/>
</dbReference>
<organism evidence="14">
    <name type="scientific">Cryptosporidium hominis</name>
    <dbReference type="NCBI Taxonomy" id="237895"/>
    <lineage>
        <taxon>Eukaryota</taxon>
        <taxon>Sar</taxon>
        <taxon>Alveolata</taxon>
        <taxon>Apicomplexa</taxon>
        <taxon>Conoidasida</taxon>
        <taxon>Coccidia</taxon>
        <taxon>Eucoccidiorida</taxon>
        <taxon>Eimeriorina</taxon>
        <taxon>Cryptosporidiidae</taxon>
        <taxon>Cryptosporidium</taxon>
    </lineage>
</organism>
<comment type="subunit">
    <text evidence="3">Homodimer.</text>
</comment>
<evidence type="ECO:0000313" key="14">
    <source>
        <dbReference type="EMBL" id="CUV04590.1"/>
    </source>
</evidence>
<comment type="similarity">
    <text evidence="2">Belongs to the PEP-utilizing enzyme family.</text>
</comment>
<proteinExistence type="inferred from homology"/>
<keyword evidence="5" id="KW-0479">Metal-binding</keyword>
<evidence type="ECO:0000256" key="3">
    <source>
        <dbReference type="ARBA" id="ARBA00011738"/>
    </source>
</evidence>
<evidence type="ECO:0000256" key="8">
    <source>
        <dbReference type="ARBA" id="ARBA00022840"/>
    </source>
</evidence>
<sequence length="1652" mass="193098">MNEGNGIQLFQLYNFNCSNGGKIQVKVELENKNRALKINFLYQNNNFLNQLIILHWGIVPKSKSKWIQPLNCLFLSNGSTIEKNDDGISCKTDLKISDDFSFYSCKIMLDILHLKSSHKYISINEVEFNETENCKNSPDWLNGINKEWGISFVMYSISPHSTNNELFPTEKIWIKDLDRHNSDFFIPIGRVLFFLEWIKLIISEDQQNQHLFQKFSEIGLDSEDTLKSKSLNTTDKNAHFILDDSFIYSYNEFTTENNCVWVVSSKKYEKFQNKDFFELIVYTDIGNSSYNYQNQFNLEEYELVLHFGFTKCTQKINWLSPYEYLRRHNLISNFTRIDEMSVETNFIIAKNYSICKLIFPIEILQLFKGFVYVIKLKPKQTSKYPIKWVKSENNKDFIFKLPYFIRHDEEKSLNSTFDIDKKKTGQIWEFNLKKFLSEIDKSIEEFLKVNLITSECIITNKIVDISEGIGKLHTLSVLQNGNSIIRLKTISKRKLVLHCGMLDRTIRGKKSWRNLSNFCSSAEYNEISEDSTEIDMPEINKVDDYIFEQEVEIKIKLIDSMPFDRFVCVFKTLDENGHVCWHKEGDKDIEIVISFQEKKNDRWKGIWSDIVFDIINAEVEWGSITLMHRYNLMDQIIKKWSDEFINGTYKFISNSNVILWHEFETNNKRESTDRNLIAINSVNIRDAILCGEEFWAWIMIWMRLNSLGVLDWQRNYNTAPRLLAQSAETASLTLISKWLEMPQYRYQIRLIAQSIIRGGSRGQEVRDRILHIMHKNRIPEDHGTFYEQWHQKLHNNTTPDDVGICRSIIGYLRNNGNEEIFSKILHEEGLSWEKIRSYDRPITSKPYIPPFLDVNTLASDFEQYLEVLVDVHEASNLQRSFHYSREYLDEKSQNICASVIFGENKRFDNTKDLNVLHGRLMHVNKAREEILNLIYNLYGGKQSDTDTRNFRAIKEIMYLDLGLENLQCMFIQTICTINNNYDNIIHLIDEMNSFIWILFGHDPCNKELEAIFFDWKEFKILNKSTKNYILILKSLVDRLQLFIGSMMDNIFSIWDPKVTFFGRSIGLSKDDPIIKNFMDEILRSTLYSTISLQIKRINKYLLNKTDPNELSDWQFISYHPSWRDDQIFTGIFKKLNKITELTEDPYKKIISCSNISGEEDIPMNVIGIILTNPENSPDLLSHLSVRARNMNVLLVVSQNPQISEFINSIEENEIINLKIRSDLRLEISKNNEILDKNELIATKSLNQVKVKHKSRFFEFKNKIKGLNKWVLLPCEMDNNNVGQKALNLVKLRRLFTSKSIELPFFVPSCVSLPFGTLNKLLNSSTFEKITSQLNILEEQCKLENPEAFEILKNVCNIIEYEVEPCNQLIEELINAMKILVQLDLENINVDTIKEINKERIQKHSNSMKLIWEKIIKVWMSVYQPISFLNMKKIGLPLSNVYMSIAIQRLMNAKYAFVLHSKNPIQNKNINLTEYEEMYGELVIGLGETLVSNTLGKSMGFTALRKRNCKNYKDKNFIQNINVISFPSKSTAMFNPISQNNRILIDHCNIPCNFIFRSDSNAEDIEGFAGAGVFQSVPLFDPISKYVKYLSQPIIKDQDYRNEALRQLATIAFYVQDEFDEIPQDIEGCIIEDCQGSSIKSFSIAIVQSRPQV</sequence>
<dbReference type="VEuPathDB" id="CryptoDB:ChTU502y2012_366g0080"/>
<keyword evidence="4" id="KW-0808">Transferase</keyword>
<dbReference type="InterPro" id="IPR002192">
    <property type="entry name" value="PPDK_AMP/ATP-bd"/>
</dbReference>
<protein>
    <submittedName>
        <fullName evidence="14">Uncharacterized protein</fullName>
    </submittedName>
</protein>
<keyword evidence="10" id="KW-0119">Carbohydrate metabolism</keyword>
<dbReference type="InterPro" id="IPR013815">
    <property type="entry name" value="ATP_grasp_subdomain_1"/>
</dbReference>
<dbReference type="OrthoDB" id="6123450at2759"/>
<keyword evidence="9" id="KW-0460">Magnesium</keyword>
<dbReference type="VEuPathDB" id="CryptoDB:GY17_00002187"/>
<dbReference type="GO" id="GO:0005524">
    <property type="term" value="F:ATP binding"/>
    <property type="evidence" value="ECO:0007669"/>
    <property type="project" value="UniProtKB-KW"/>
</dbReference>
<feature type="domain" description="Pyruvate phosphate dikinase AMP/ATP-binding" evidence="11">
    <location>
        <begin position="1410"/>
        <end position="1651"/>
    </location>
</feature>
<evidence type="ECO:0000256" key="2">
    <source>
        <dbReference type="ARBA" id="ARBA00007837"/>
    </source>
</evidence>
<dbReference type="Pfam" id="PF22973">
    <property type="entry name" value="GWD1_pHisD"/>
    <property type="match status" value="1"/>
</dbReference>
<dbReference type="GO" id="GO:0046872">
    <property type="term" value="F:metal ion binding"/>
    <property type="evidence" value="ECO:0007669"/>
    <property type="project" value="UniProtKB-KW"/>
</dbReference>
<evidence type="ECO:0000256" key="4">
    <source>
        <dbReference type="ARBA" id="ARBA00022679"/>
    </source>
</evidence>
<evidence type="ECO:0000259" key="12">
    <source>
        <dbReference type="Pfam" id="PF22973"/>
    </source>
</evidence>
<evidence type="ECO:0000256" key="1">
    <source>
        <dbReference type="ARBA" id="ARBA00001946"/>
    </source>
</evidence>
<dbReference type="Gene3D" id="3.30.1490.20">
    <property type="entry name" value="ATP-grasp fold, A domain"/>
    <property type="match status" value="1"/>
</dbReference>
<evidence type="ECO:0000256" key="9">
    <source>
        <dbReference type="ARBA" id="ARBA00022842"/>
    </source>
</evidence>
<evidence type="ECO:0000256" key="5">
    <source>
        <dbReference type="ARBA" id="ARBA00022723"/>
    </source>
</evidence>
<dbReference type="InterPro" id="IPR054481">
    <property type="entry name" value="GWD1_pHisD"/>
</dbReference>
<dbReference type="Gene3D" id="3.30.470.20">
    <property type="entry name" value="ATP-grasp fold, B domain"/>
    <property type="match status" value="1"/>
</dbReference>
<gene>
    <name evidence="14" type="ORF">CHUDEA2_2340</name>
</gene>
<dbReference type="EMBL" id="LN877948">
    <property type="protein sequence ID" value="CUV04590.1"/>
    <property type="molecule type" value="Genomic_DNA"/>
</dbReference>